<dbReference type="GO" id="GO:0006606">
    <property type="term" value="P:protein import into nucleus"/>
    <property type="evidence" value="ECO:0007669"/>
    <property type="project" value="TreeGrafter"/>
</dbReference>
<evidence type="ECO:0000256" key="1">
    <source>
        <dbReference type="ARBA" id="ARBA00004123"/>
    </source>
</evidence>
<sequence>MSEAFGRAAQLLTQTYSSISDTERKQAEEELRILSQDTKGFFQFLLTVISSQDSPHQLKQSAGTRLRNFMRECIESSKLAAEDRMYLAEMIFQTIISPNIDRSIRGITNYALNPLISDDAMGLCCNRLAALAIVGLKGEAHQVFGSLSVIKTIFSCMPSQFNAGDYSKILLPHMIDVGNKVFFQLGAALQSSNEALAIEILYIFEEWSLSLRQILEHFEVVSNKGIKEFVEHTEIASIFTNTINIRIPDFRLPNVNAVINLSSGTVTNLMNQIKANIIKCLNIVIQYFMDCKKKIYEEMGAKVISTIGAAIPDSPFVDSVNAVLEPLIISLLAICVHPDVDQFIIQSWLSEIVIETLNLLHKCSSESRFYGIFGQFYKQIITDIILQFLRLNESDKELFDTQPDEFVNICQDICERQESETVKTVSAQLLETMCDNIDGALPFSAYFAFELIESIINPEINKEYPLIKELANTVFMASDNENKVATAFMMLSILSFGISRRSDLLNGINNLLEKIMTAFFSTSSSMIIHQRVCQFLYCFSEHIFQDKLEYFKRWMLYILDCILQQSSRAVCIQACDTFSYIMQEDELMFRLEPFMGEVVDKVIEAIPNQKEKSFYEALVEIVQNFGESLDRKVVPLMIALVGKIQSEVQCQIANNKKDSIIVIKSWNIIRSLINSISVSGADLEELEKLLLPIINYIQYPDQVSFFDDIISIIQLIQKKAKSISALQWEIFNHLPVLQAKQENTLQIVFKLLNTYLRFGKDSFATSPQRMAQVVEMAGKALFAQPKGRIREGLNCEGAILYHLLFQTFPGQLDQYMDKILTDTFMRYAQSTTNNFFKVRLLDTILSSFTYNATLTANILSATQTAEGISYLRFSLLEIIKMANQFTHQYDKRVAVIGLCHLFMMPQMNNDIYELIDKIFDTVIVILSYKKPTEEETKQKSPIDMLMENLFDSDEDSFDSEIFVKGTKLIYGGSGEDAPGEREEKEANSILVNLFSPIFVVDEYNVFRTMVSQLHATNKDFMVNLTRNLSPVRGQQLVEIVQSKRIQINDLPGENTEIRRVVKAARRK</sequence>
<gene>
    <name evidence="8" type="ORF">BSTOLATCC_MIC12805</name>
</gene>
<evidence type="ECO:0000256" key="4">
    <source>
        <dbReference type="ARBA" id="ARBA00022490"/>
    </source>
</evidence>
<comment type="caution">
    <text evidence="8">The sequence shown here is derived from an EMBL/GenBank/DDBJ whole genome shotgun (WGS) entry which is preliminary data.</text>
</comment>
<dbReference type="SUPFAM" id="SSF48371">
    <property type="entry name" value="ARM repeat"/>
    <property type="match status" value="1"/>
</dbReference>
<dbReference type="InterPro" id="IPR013713">
    <property type="entry name" value="XPO2_central"/>
</dbReference>
<evidence type="ECO:0000256" key="2">
    <source>
        <dbReference type="ARBA" id="ARBA00004496"/>
    </source>
</evidence>
<keyword evidence="4" id="KW-0963">Cytoplasm</keyword>
<dbReference type="InterPro" id="IPR001494">
    <property type="entry name" value="Importin-beta_N"/>
</dbReference>
<dbReference type="Gene3D" id="1.25.10.10">
    <property type="entry name" value="Leucine-rich Repeat Variant"/>
    <property type="match status" value="1"/>
</dbReference>
<protein>
    <recommendedName>
        <fullName evidence="7">Importin N-terminal domain-containing protein</fullName>
    </recommendedName>
</protein>
<dbReference type="GO" id="GO:0005635">
    <property type="term" value="C:nuclear envelope"/>
    <property type="evidence" value="ECO:0007669"/>
    <property type="project" value="TreeGrafter"/>
</dbReference>
<dbReference type="Pfam" id="PF08506">
    <property type="entry name" value="Cse1"/>
    <property type="match status" value="1"/>
</dbReference>
<evidence type="ECO:0000313" key="8">
    <source>
        <dbReference type="EMBL" id="CAG9315027.1"/>
    </source>
</evidence>
<name>A0AAU9IPE2_9CILI</name>
<dbReference type="EMBL" id="CAJZBQ010000013">
    <property type="protein sequence ID" value="CAG9315027.1"/>
    <property type="molecule type" value="Genomic_DNA"/>
</dbReference>
<keyword evidence="5" id="KW-0653">Protein transport</keyword>
<dbReference type="AlphaFoldDB" id="A0AAU9IPE2"/>
<keyword evidence="3" id="KW-0813">Transport</keyword>
<organism evidence="8 9">
    <name type="scientific">Blepharisma stoltei</name>
    <dbReference type="NCBI Taxonomy" id="1481888"/>
    <lineage>
        <taxon>Eukaryota</taxon>
        <taxon>Sar</taxon>
        <taxon>Alveolata</taxon>
        <taxon>Ciliophora</taxon>
        <taxon>Postciliodesmatophora</taxon>
        <taxon>Heterotrichea</taxon>
        <taxon>Heterotrichida</taxon>
        <taxon>Blepharismidae</taxon>
        <taxon>Blepharisma</taxon>
    </lineage>
</organism>
<evidence type="ECO:0000313" key="9">
    <source>
        <dbReference type="Proteomes" id="UP001162131"/>
    </source>
</evidence>
<evidence type="ECO:0000256" key="3">
    <source>
        <dbReference type="ARBA" id="ARBA00022448"/>
    </source>
</evidence>
<dbReference type="PROSITE" id="PS50166">
    <property type="entry name" value="IMPORTIN_B_NT"/>
    <property type="match status" value="1"/>
</dbReference>
<accession>A0AAU9IPE2</accession>
<dbReference type="InterPro" id="IPR016024">
    <property type="entry name" value="ARM-type_fold"/>
</dbReference>
<dbReference type="Pfam" id="PF03810">
    <property type="entry name" value="IBN_N"/>
    <property type="match status" value="1"/>
</dbReference>
<feature type="domain" description="Importin N-terminal" evidence="7">
    <location>
        <begin position="27"/>
        <end position="97"/>
    </location>
</feature>
<dbReference type="GO" id="GO:0031267">
    <property type="term" value="F:small GTPase binding"/>
    <property type="evidence" value="ECO:0007669"/>
    <property type="project" value="InterPro"/>
</dbReference>
<dbReference type="InterPro" id="IPR011989">
    <property type="entry name" value="ARM-like"/>
</dbReference>
<evidence type="ECO:0000259" key="7">
    <source>
        <dbReference type="PROSITE" id="PS50166"/>
    </source>
</evidence>
<comment type="subcellular location">
    <subcellularLocation>
        <location evidence="2">Cytoplasm</location>
    </subcellularLocation>
    <subcellularLocation>
        <location evidence="1">Nucleus</location>
    </subcellularLocation>
</comment>
<keyword evidence="9" id="KW-1185">Reference proteome</keyword>
<evidence type="ECO:0000256" key="6">
    <source>
        <dbReference type="ARBA" id="ARBA00023242"/>
    </source>
</evidence>
<dbReference type="GO" id="GO:0005829">
    <property type="term" value="C:cytosol"/>
    <property type="evidence" value="ECO:0007669"/>
    <property type="project" value="TreeGrafter"/>
</dbReference>
<dbReference type="Proteomes" id="UP001162131">
    <property type="component" value="Unassembled WGS sequence"/>
</dbReference>
<evidence type="ECO:0000256" key="5">
    <source>
        <dbReference type="ARBA" id="ARBA00022927"/>
    </source>
</evidence>
<keyword evidence="6" id="KW-0539">Nucleus</keyword>
<reference evidence="8" key="1">
    <citation type="submission" date="2021-09" db="EMBL/GenBank/DDBJ databases">
        <authorList>
            <consortium name="AG Swart"/>
            <person name="Singh M."/>
            <person name="Singh A."/>
            <person name="Seah K."/>
            <person name="Emmerich C."/>
        </authorList>
    </citation>
    <scope>NUCLEOTIDE SEQUENCE</scope>
    <source>
        <strain evidence="8">ATCC30299</strain>
    </source>
</reference>
<dbReference type="PANTHER" id="PTHR10997">
    <property type="entry name" value="IMPORTIN-7, 8, 11"/>
    <property type="match status" value="1"/>
</dbReference>
<proteinExistence type="predicted"/>